<organism evidence="2">
    <name type="scientific">Arion vulgaris</name>
    <dbReference type="NCBI Taxonomy" id="1028688"/>
    <lineage>
        <taxon>Eukaryota</taxon>
        <taxon>Metazoa</taxon>
        <taxon>Spiralia</taxon>
        <taxon>Lophotrochozoa</taxon>
        <taxon>Mollusca</taxon>
        <taxon>Gastropoda</taxon>
        <taxon>Heterobranchia</taxon>
        <taxon>Euthyneura</taxon>
        <taxon>Panpulmonata</taxon>
        <taxon>Eupulmonata</taxon>
        <taxon>Stylommatophora</taxon>
        <taxon>Helicina</taxon>
        <taxon>Arionoidea</taxon>
        <taxon>Arionidae</taxon>
        <taxon>Arion</taxon>
    </lineage>
</organism>
<gene>
    <name evidence="2" type="primary">ORF50814</name>
</gene>
<feature type="region of interest" description="Disordered" evidence="1">
    <location>
        <begin position="32"/>
        <end position="68"/>
    </location>
</feature>
<dbReference type="EMBL" id="HACG01017300">
    <property type="protein sequence ID" value="CEK64165.1"/>
    <property type="molecule type" value="Transcribed_RNA"/>
</dbReference>
<name>A0A0B6Z8W3_9EUPU</name>
<dbReference type="AlphaFoldDB" id="A0A0B6Z8W3"/>
<evidence type="ECO:0000256" key="1">
    <source>
        <dbReference type="SAM" id="MobiDB-lite"/>
    </source>
</evidence>
<feature type="non-terminal residue" evidence="2">
    <location>
        <position position="1"/>
    </location>
</feature>
<accession>A0A0B6Z8W3</accession>
<proteinExistence type="predicted"/>
<evidence type="ECO:0000313" key="2">
    <source>
        <dbReference type="EMBL" id="CEK64165.1"/>
    </source>
</evidence>
<reference evidence="2" key="1">
    <citation type="submission" date="2014-12" db="EMBL/GenBank/DDBJ databases">
        <title>Insight into the proteome of Arion vulgaris.</title>
        <authorList>
            <person name="Aradska J."/>
            <person name="Bulat T."/>
            <person name="Smidak R."/>
            <person name="Sarate P."/>
            <person name="Gangsoo J."/>
            <person name="Sialana F."/>
            <person name="Bilban M."/>
            <person name="Lubec G."/>
        </authorList>
    </citation>
    <scope>NUCLEOTIDE SEQUENCE</scope>
    <source>
        <tissue evidence="2">Skin</tissue>
    </source>
</reference>
<feature type="non-terminal residue" evidence="2">
    <location>
        <position position="126"/>
    </location>
</feature>
<protein>
    <submittedName>
        <fullName evidence="2">Uncharacterized protein</fullName>
    </submittedName>
</protein>
<sequence>NISKFELGTTYKNTNKSEQTVSKANTNIRVSDDSLVASHDSKTSRLDHTHRRQYGTGDLKQESRSLFNERTLNSKPVKDAEEANRSSKLKTVITQSNDIAETTTSMLSPAASLSVEATAATSSKLV</sequence>